<feature type="region of interest" description="Disordered" evidence="1">
    <location>
        <begin position="261"/>
        <end position="404"/>
    </location>
</feature>
<dbReference type="AlphaFoldDB" id="A0AAN6JRC9"/>
<proteinExistence type="predicted"/>
<evidence type="ECO:0000313" key="2">
    <source>
        <dbReference type="EMBL" id="KAK0532497.1"/>
    </source>
</evidence>
<feature type="compositionally biased region" description="Polar residues" evidence="1">
    <location>
        <begin position="370"/>
        <end position="384"/>
    </location>
</feature>
<name>A0AAN6JRC9_9BASI</name>
<keyword evidence="3" id="KW-1185">Reference proteome</keyword>
<evidence type="ECO:0000256" key="1">
    <source>
        <dbReference type="SAM" id="MobiDB-lite"/>
    </source>
</evidence>
<sequence>MASTSASQAQASGSASAAAAPVASPSQGSAAGAQAPEADSKETLRELWRVALEMEDDRVTKSLARKYVAEEARKLDTCIDALAEEQQADPERYAAKMDVLAPLLKHFARWAVFRVKGSARTEWANPKAVFPGRPDVEDFLRSEDRDLTLRGFRKEIEARTFINAHLSERKKYGLTMDLLERGANVYVHITKSDPNADRPAHGWGKKGRKKAARNFSRLQGLMSPELWDTVNSKAFATHSLKTYNPEAANKKDVDPHLDYKKRKADAQGGGPAGKKRKKTQQKTAKATAAAAGGGGPCTSSSSSSTGAVASAGAGHGAPFERGVGEPRGHGSWRGKGRRRGRGHGRGGSSSRPPPHGHTQSHANAHAHQAGPSSQIKAEPGSSTPGGHASVKKEAPSLLASKAER</sequence>
<gene>
    <name evidence="2" type="ORF">OC842_003279</name>
</gene>
<feature type="compositionally biased region" description="Low complexity" evidence="1">
    <location>
        <begin position="281"/>
        <end position="290"/>
    </location>
</feature>
<comment type="caution">
    <text evidence="2">The sequence shown here is derived from an EMBL/GenBank/DDBJ whole genome shotgun (WGS) entry which is preliminary data.</text>
</comment>
<evidence type="ECO:0000313" key="3">
    <source>
        <dbReference type="Proteomes" id="UP001176521"/>
    </source>
</evidence>
<protein>
    <submittedName>
        <fullName evidence="2">Uncharacterized protein</fullName>
    </submittedName>
</protein>
<dbReference type="EMBL" id="JAPDMQ010000159">
    <property type="protein sequence ID" value="KAK0532497.1"/>
    <property type="molecule type" value="Genomic_DNA"/>
</dbReference>
<accession>A0AAN6JRC9</accession>
<feature type="compositionally biased region" description="Low complexity" evidence="1">
    <location>
        <begin position="297"/>
        <end position="312"/>
    </location>
</feature>
<feature type="compositionally biased region" description="Basic residues" evidence="1">
    <location>
        <begin position="330"/>
        <end position="344"/>
    </location>
</feature>
<dbReference type="Proteomes" id="UP001176521">
    <property type="component" value="Unassembled WGS sequence"/>
</dbReference>
<feature type="region of interest" description="Disordered" evidence="1">
    <location>
        <begin position="1"/>
        <end position="41"/>
    </location>
</feature>
<feature type="compositionally biased region" description="Low complexity" evidence="1">
    <location>
        <begin position="1"/>
        <end position="37"/>
    </location>
</feature>
<organism evidence="2 3">
    <name type="scientific">Tilletia horrida</name>
    <dbReference type="NCBI Taxonomy" id="155126"/>
    <lineage>
        <taxon>Eukaryota</taxon>
        <taxon>Fungi</taxon>
        <taxon>Dikarya</taxon>
        <taxon>Basidiomycota</taxon>
        <taxon>Ustilaginomycotina</taxon>
        <taxon>Exobasidiomycetes</taxon>
        <taxon>Tilletiales</taxon>
        <taxon>Tilletiaceae</taxon>
        <taxon>Tilletia</taxon>
    </lineage>
</organism>
<reference evidence="2" key="1">
    <citation type="journal article" date="2023" name="PhytoFront">
        <title>Draft Genome Resources of Seven Strains of Tilletia horrida, Causal Agent of Kernel Smut of Rice.</title>
        <authorList>
            <person name="Khanal S."/>
            <person name="Antony Babu S."/>
            <person name="Zhou X.G."/>
        </authorList>
    </citation>
    <scope>NUCLEOTIDE SEQUENCE</scope>
    <source>
        <strain evidence="2">TX3</strain>
    </source>
</reference>